<protein>
    <submittedName>
        <fullName evidence="1">Uncharacterized protein</fullName>
    </submittedName>
</protein>
<proteinExistence type="predicted"/>
<sequence length="104" mass="12470">MIQYTRGCRFTCDFCSIHGFYKNGVSEYRFNQAAYIPKLMTPKQLTNACHNARSYFNSIPSIIRRFSDLRVTLQSINRVFSFWRYTFLFRKEVYKKHGIKFGLK</sequence>
<dbReference type="AlphaFoldDB" id="A0A974NHF7"/>
<gene>
    <name evidence="1" type="ORF">JHT90_05980</name>
</gene>
<dbReference type="SUPFAM" id="SSF102114">
    <property type="entry name" value="Radical SAM enzymes"/>
    <property type="match status" value="1"/>
</dbReference>
<dbReference type="Proteomes" id="UP000595278">
    <property type="component" value="Chromosome"/>
</dbReference>
<keyword evidence="2" id="KW-1185">Reference proteome</keyword>
<organism evidence="1 2">
    <name type="scientific">Entomomonas asaccharolytica</name>
    <dbReference type="NCBI Taxonomy" id="2785331"/>
    <lineage>
        <taxon>Bacteria</taxon>
        <taxon>Pseudomonadati</taxon>
        <taxon>Pseudomonadota</taxon>
        <taxon>Gammaproteobacteria</taxon>
        <taxon>Pseudomonadales</taxon>
        <taxon>Pseudomonadaceae</taxon>
        <taxon>Entomomonas</taxon>
    </lineage>
</organism>
<name>A0A974NHF7_9GAMM</name>
<dbReference type="InterPro" id="IPR058240">
    <property type="entry name" value="rSAM_sf"/>
</dbReference>
<dbReference type="RefSeq" id="WP_201095206.1">
    <property type="nucleotide sequence ID" value="NZ_CP067393.1"/>
</dbReference>
<dbReference type="EMBL" id="CP067393">
    <property type="protein sequence ID" value="QQP86786.1"/>
    <property type="molecule type" value="Genomic_DNA"/>
</dbReference>
<evidence type="ECO:0000313" key="1">
    <source>
        <dbReference type="EMBL" id="QQP86786.1"/>
    </source>
</evidence>
<dbReference type="KEGG" id="eaz:JHT90_05980"/>
<accession>A0A974NHF7</accession>
<reference evidence="1 2" key="1">
    <citation type="submission" date="2021-01" db="EMBL/GenBank/DDBJ databases">
        <title>Entomomonas sp. F2A isolated from a house cricket (Acheta domesticus).</title>
        <authorList>
            <person name="Spergser J."/>
            <person name="Busse H.-J."/>
        </authorList>
    </citation>
    <scope>NUCLEOTIDE SEQUENCE [LARGE SCALE GENOMIC DNA]</scope>
    <source>
        <strain evidence="1 2">F2A</strain>
    </source>
</reference>
<evidence type="ECO:0000313" key="2">
    <source>
        <dbReference type="Proteomes" id="UP000595278"/>
    </source>
</evidence>